<keyword evidence="2" id="KW-0472">Membrane</keyword>
<dbReference type="EMBL" id="KN817526">
    <property type="protein sequence ID" value="KJA26826.1"/>
    <property type="molecule type" value="Genomic_DNA"/>
</dbReference>
<feature type="compositionally biased region" description="Basic and acidic residues" evidence="1">
    <location>
        <begin position="115"/>
        <end position="128"/>
    </location>
</feature>
<dbReference type="STRING" id="945553.A0A0D2PE27"/>
<protein>
    <recommendedName>
        <fullName evidence="5">Integral membrane protein</fullName>
    </recommendedName>
</protein>
<keyword evidence="4" id="KW-1185">Reference proteome</keyword>
<keyword evidence="2" id="KW-0812">Transmembrane</keyword>
<feature type="region of interest" description="Disordered" evidence="1">
    <location>
        <begin position="107"/>
        <end position="134"/>
    </location>
</feature>
<evidence type="ECO:0000313" key="4">
    <source>
        <dbReference type="Proteomes" id="UP000054270"/>
    </source>
</evidence>
<evidence type="ECO:0000256" key="1">
    <source>
        <dbReference type="SAM" id="MobiDB-lite"/>
    </source>
</evidence>
<reference evidence="4" key="1">
    <citation type="submission" date="2014-04" db="EMBL/GenBank/DDBJ databases">
        <title>Evolutionary Origins and Diversification of the Mycorrhizal Mutualists.</title>
        <authorList>
            <consortium name="DOE Joint Genome Institute"/>
            <consortium name="Mycorrhizal Genomics Consortium"/>
            <person name="Kohler A."/>
            <person name="Kuo A."/>
            <person name="Nagy L.G."/>
            <person name="Floudas D."/>
            <person name="Copeland A."/>
            <person name="Barry K.W."/>
            <person name="Cichocki N."/>
            <person name="Veneault-Fourrey C."/>
            <person name="LaButti K."/>
            <person name="Lindquist E.A."/>
            <person name="Lipzen A."/>
            <person name="Lundell T."/>
            <person name="Morin E."/>
            <person name="Murat C."/>
            <person name="Riley R."/>
            <person name="Ohm R."/>
            <person name="Sun H."/>
            <person name="Tunlid A."/>
            <person name="Henrissat B."/>
            <person name="Grigoriev I.V."/>
            <person name="Hibbett D.S."/>
            <person name="Martin F."/>
        </authorList>
    </citation>
    <scope>NUCLEOTIDE SEQUENCE [LARGE SCALE GENOMIC DNA]</scope>
    <source>
        <strain evidence="4">FD-334 SS-4</strain>
    </source>
</reference>
<proteinExistence type="predicted"/>
<feature type="transmembrane region" description="Helical" evidence="2">
    <location>
        <begin position="68"/>
        <end position="89"/>
    </location>
</feature>
<name>A0A0D2PE27_HYPSF</name>
<feature type="transmembrane region" description="Helical" evidence="2">
    <location>
        <begin position="192"/>
        <end position="218"/>
    </location>
</feature>
<keyword evidence="2" id="KW-1133">Transmembrane helix</keyword>
<sequence>MYRSIFAAALGQTNEVWGRIALMRRLEYWNISWWVAQTFTWGSVVWVVNGFADYLPFCSARFAKNPQLTGWTAFVGATIFEIGSIFGIWEVLNADWMAFESRRTDGHATPDGVADMEKDEGKQGKEQMAEDSDWVPQTNGRPRWVWFTVEPRYWRDFGWYGAFFQLLAASIFWISGFTALPAIQDAIDPRTGVLDGVFWVPQVVGGMGFVISAAFIMLEAQHAWWLPRPWSMRWHVGFWNFLGGVGFTLSAIFGFYAAHWGQYQSALSTFWGGWAFLIASVIQWYSSVNRD</sequence>
<feature type="transmembrane region" description="Helical" evidence="2">
    <location>
        <begin position="34"/>
        <end position="56"/>
    </location>
</feature>
<feature type="transmembrane region" description="Helical" evidence="2">
    <location>
        <begin position="265"/>
        <end position="285"/>
    </location>
</feature>
<accession>A0A0D2PE27</accession>
<organism evidence="3 4">
    <name type="scientific">Hypholoma sublateritium (strain FD-334 SS-4)</name>
    <dbReference type="NCBI Taxonomy" id="945553"/>
    <lineage>
        <taxon>Eukaryota</taxon>
        <taxon>Fungi</taxon>
        <taxon>Dikarya</taxon>
        <taxon>Basidiomycota</taxon>
        <taxon>Agaricomycotina</taxon>
        <taxon>Agaricomycetes</taxon>
        <taxon>Agaricomycetidae</taxon>
        <taxon>Agaricales</taxon>
        <taxon>Agaricineae</taxon>
        <taxon>Strophariaceae</taxon>
        <taxon>Hypholoma</taxon>
    </lineage>
</organism>
<dbReference type="OMA" id="INTGHED"/>
<gene>
    <name evidence="3" type="ORF">HYPSUDRAFT_63597</name>
</gene>
<evidence type="ECO:0000313" key="3">
    <source>
        <dbReference type="EMBL" id="KJA26826.1"/>
    </source>
</evidence>
<dbReference type="Proteomes" id="UP000054270">
    <property type="component" value="Unassembled WGS sequence"/>
</dbReference>
<feature type="transmembrane region" description="Helical" evidence="2">
    <location>
        <begin position="157"/>
        <end position="180"/>
    </location>
</feature>
<dbReference type="AlphaFoldDB" id="A0A0D2PE27"/>
<feature type="transmembrane region" description="Helical" evidence="2">
    <location>
        <begin position="238"/>
        <end position="258"/>
    </location>
</feature>
<evidence type="ECO:0000256" key="2">
    <source>
        <dbReference type="SAM" id="Phobius"/>
    </source>
</evidence>
<evidence type="ECO:0008006" key="5">
    <source>
        <dbReference type="Google" id="ProtNLM"/>
    </source>
</evidence>
<dbReference type="OrthoDB" id="2603at2759"/>